<dbReference type="PANTHER" id="PTHR11769:SF20">
    <property type="entry name" value="HYALURONIDASE PH-20"/>
    <property type="match status" value="1"/>
</dbReference>
<feature type="chain" id="PRO_5035724075" description="Hyaluronidase" evidence="7">
    <location>
        <begin position="32"/>
        <end position="481"/>
    </location>
</feature>
<dbReference type="Pfam" id="PF01630">
    <property type="entry name" value="Glyco_hydro_56"/>
    <property type="match status" value="1"/>
</dbReference>
<dbReference type="AlphaFoldDB" id="A0A8T2MHH2"/>
<keyword evidence="7" id="KW-0732">Signal</keyword>
<evidence type="ECO:0000256" key="3">
    <source>
        <dbReference type="ARBA" id="ARBA00022801"/>
    </source>
</evidence>
<proteinExistence type="inferred from homology"/>
<reference evidence="8 9" key="1">
    <citation type="submission" date="2021-07" db="EMBL/GenBank/DDBJ databases">
        <authorList>
            <person name="Imarazene B."/>
            <person name="Zahm M."/>
            <person name="Klopp C."/>
            <person name="Cabau C."/>
            <person name="Beille S."/>
            <person name="Jouanno E."/>
            <person name="Castinel A."/>
            <person name="Lluch J."/>
            <person name="Gil L."/>
            <person name="Kuchtly C."/>
            <person name="Lopez Roques C."/>
            <person name="Donnadieu C."/>
            <person name="Parrinello H."/>
            <person name="Journot L."/>
            <person name="Du K."/>
            <person name="Schartl M."/>
            <person name="Retaux S."/>
            <person name="Guiguen Y."/>
        </authorList>
    </citation>
    <scope>NUCLEOTIDE SEQUENCE [LARGE SCALE GENOMIC DNA]</scope>
    <source>
        <strain evidence="8">Pach_M1</strain>
        <tissue evidence="8">Testis</tissue>
    </source>
</reference>
<evidence type="ECO:0000256" key="2">
    <source>
        <dbReference type="ARBA" id="ARBA00008871"/>
    </source>
</evidence>
<dbReference type="InterPro" id="IPR018155">
    <property type="entry name" value="Hyaluronidase"/>
</dbReference>
<dbReference type="SUPFAM" id="SSF51445">
    <property type="entry name" value="(Trans)glycosidases"/>
    <property type="match status" value="1"/>
</dbReference>
<dbReference type="Gene3D" id="3.20.20.70">
    <property type="entry name" value="Aldolase class I"/>
    <property type="match status" value="1"/>
</dbReference>
<dbReference type="EMBL" id="JAICCE010000002">
    <property type="protein sequence ID" value="KAG9280956.1"/>
    <property type="molecule type" value="Genomic_DNA"/>
</dbReference>
<evidence type="ECO:0000256" key="7">
    <source>
        <dbReference type="SAM" id="SignalP"/>
    </source>
</evidence>
<dbReference type="EC" id="3.2.1.35" evidence="6"/>
<comment type="similarity">
    <text evidence="2 6">Belongs to the glycosyl hydrolase 56 family.</text>
</comment>
<sequence>MCHFSQSCGGSSIYLSILIICLSCYFNNASSQPPTAAPLIKDTPFAIIWNAPVDVCKNLKIGLDLSAFQAVTTPASVPNQFLFLFYTDRLGLYPYVDPATKQEYNGGIPQKAPLKASLKKATSDIAKYIPNSTPGLAVIDWESWRPLWVRNWDAKQIYRKLSIDSVLAQNSSLSTSMATNIAKERFQTAARDYMEDTIQLGIEQRPEQLWGFYLYPECYNFNWNFPDYTGNCPPTEEARNNELLWLWESSTALFPSAYLPLTLKDDPKAALFVREPSVPGPGEIAVLETDRPVCTYSQFTPCFQMINIQTIGESAALGASGAVLWGASASFNSKESCEALSAYLLTTLNPHIANVTAAAKLCSTTLCQGNGRCIRKNPNSDDYLYLNSENFSIQKRRGKYVAVGTPTTIYLPTVCCDWLGNGWGAENERSDWLSLSVVNIQSKGISCPFSPITAPPFLHLFRGGKGGVEKEEKERRSSKSL</sequence>
<evidence type="ECO:0000313" key="9">
    <source>
        <dbReference type="Proteomes" id="UP000752171"/>
    </source>
</evidence>
<keyword evidence="5 6" id="KW-0326">Glycosidase</keyword>
<dbReference type="GO" id="GO:0005975">
    <property type="term" value="P:carbohydrate metabolic process"/>
    <property type="evidence" value="ECO:0007669"/>
    <property type="project" value="InterPro"/>
</dbReference>
<dbReference type="InterPro" id="IPR013785">
    <property type="entry name" value="Aldolase_TIM"/>
</dbReference>
<evidence type="ECO:0000256" key="1">
    <source>
        <dbReference type="ARBA" id="ARBA00000251"/>
    </source>
</evidence>
<feature type="signal peptide" evidence="7">
    <location>
        <begin position="1"/>
        <end position="31"/>
    </location>
</feature>
<dbReference type="InterPro" id="IPR017853">
    <property type="entry name" value="GH"/>
</dbReference>
<comment type="catalytic activity">
    <reaction evidence="1 6">
        <text>Random hydrolysis of (1-&gt;4)-linkages between N-acetyl-beta-D-glucosamine and D-glucuronate residues in hyaluronate.</text>
        <dbReference type="EC" id="3.2.1.35"/>
    </reaction>
</comment>
<dbReference type="GO" id="GO:0030214">
    <property type="term" value="P:hyaluronan catabolic process"/>
    <property type="evidence" value="ECO:0007669"/>
    <property type="project" value="TreeGrafter"/>
</dbReference>
<dbReference type="PANTHER" id="PTHR11769">
    <property type="entry name" value="HYALURONIDASE"/>
    <property type="match status" value="1"/>
</dbReference>
<evidence type="ECO:0000313" key="8">
    <source>
        <dbReference type="EMBL" id="KAG9280956.1"/>
    </source>
</evidence>
<accession>A0A8T2MHH2</accession>
<dbReference type="FunFam" id="3.20.20.70:FF:000065">
    <property type="entry name" value="Hyaluronidase"/>
    <property type="match status" value="1"/>
</dbReference>
<name>A0A8T2MHH2_ASTMX</name>
<evidence type="ECO:0000256" key="6">
    <source>
        <dbReference type="RuleBase" id="RU610713"/>
    </source>
</evidence>
<organism evidence="8 9">
    <name type="scientific">Astyanax mexicanus</name>
    <name type="common">Blind cave fish</name>
    <name type="synonym">Astyanax fasciatus mexicanus</name>
    <dbReference type="NCBI Taxonomy" id="7994"/>
    <lineage>
        <taxon>Eukaryota</taxon>
        <taxon>Metazoa</taxon>
        <taxon>Chordata</taxon>
        <taxon>Craniata</taxon>
        <taxon>Vertebrata</taxon>
        <taxon>Euteleostomi</taxon>
        <taxon>Actinopterygii</taxon>
        <taxon>Neopterygii</taxon>
        <taxon>Teleostei</taxon>
        <taxon>Ostariophysi</taxon>
        <taxon>Characiformes</taxon>
        <taxon>Characoidei</taxon>
        <taxon>Acestrorhamphidae</taxon>
        <taxon>Acestrorhamphinae</taxon>
        <taxon>Astyanax</taxon>
    </lineage>
</organism>
<protein>
    <recommendedName>
        <fullName evidence="6">Hyaluronidase</fullName>
        <ecNumber evidence="6">3.2.1.35</ecNumber>
    </recommendedName>
</protein>
<keyword evidence="4" id="KW-1015">Disulfide bond</keyword>
<dbReference type="GO" id="GO:0004415">
    <property type="term" value="F:hyalurononglucosaminidase activity"/>
    <property type="evidence" value="ECO:0007669"/>
    <property type="project" value="UniProtKB-UniRule"/>
</dbReference>
<evidence type="ECO:0000256" key="5">
    <source>
        <dbReference type="ARBA" id="ARBA00023295"/>
    </source>
</evidence>
<keyword evidence="3 6" id="KW-0378">Hydrolase</keyword>
<dbReference type="GO" id="GO:0001669">
    <property type="term" value="C:acrosomal vesicle"/>
    <property type="evidence" value="ECO:0007669"/>
    <property type="project" value="TreeGrafter"/>
</dbReference>
<dbReference type="PRINTS" id="PR00846">
    <property type="entry name" value="GLHYDRLASE56"/>
</dbReference>
<evidence type="ECO:0000256" key="4">
    <source>
        <dbReference type="ARBA" id="ARBA00023157"/>
    </source>
</evidence>
<dbReference type="Proteomes" id="UP000752171">
    <property type="component" value="Unassembled WGS sequence"/>
</dbReference>
<comment type="caution">
    <text evidence="8">The sequence shown here is derived from an EMBL/GenBank/DDBJ whole genome shotgun (WGS) entry which is preliminary data.</text>
</comment>
<gene>
    <name evidence="8" type="primary">HYAL5</name>
    <name evidence="8" type="ORF">AMEX_G3721</name>
</gene>